<dbReference type="RefSeq" id="XP_007911280.1">
    <property type="nucleotide sequence ID" value="XM_007913089.1"/>
</dbReference>
<dbReference type="SUPFAM" id="SSF54189">
    <property type="entry name" value="Ribosomal proteins S24e, L23 and L15e"/>
    <property type="match status" value="1"/>
</dbReference>
<accession>R8BXB0</accession>
<dbReference type="PANTHER" id="PTHR12059">
    <property type="entry name" value="RIBOSOMAL PROTEIN L23-RELATED"/>
    <property type="match status" value="1"/>
</dbReference>
<gene>
    <name evidence="5" type="ORF">UCRPA7_494</name>
</gene>
<dbReference type="InterPro" id="IPR012678">
    <property type="entry name" value="Ribosomal_uL23/eL15/eS24_sf"/>
</dbReference>
<dbReference type="InterPro" id="IPR013025">
    <property type="entry name" value="Ribosomal_uL23-like"/>
</dbReference>
<evidence type="ECO:0000256" key="4">
    <source>
        <dbReference type="ARBA" id="ARBA00039977"/>
    </source>
</evidence>
<dbReference type="GO" id="GO:0005762">
    <property type="term" value="C:mitochondrial large ribosomal subunit"/>
    <property type="evidence" value="ECO:0007669"/>
    <property type="project" value="TreeGrafter"/>
</dbReference>
<dbReference type="KEGG" id="tmn:UCRPA7_494"/>
<keyword evidence="6" id="KW-1185">Reference proteome</keyword>
<organism evidence="5 6">
    <name type="scientific">Phaeoacremonium minimum (strain UCR-PA7)</name>
    <name type="common">Esca disease fungus</name>
    <name type="synonym">Togninia minima</name>
    <dbReference type="NCBI Taxonomy" id="1286976"/>
    <lineage>
        <taxon>Eukaryota</taxon>
        <taxon>Fungi</taxon>
        <taxon>Dikarya</taxon>
        <taxon>Ascomycota</taxon>
        <taxon>Pezizomycotina</taxon>
        <taxon>Sordariomycetes</taxon>
        <taxon>Sordariomycetidae</taxon>
        <taxon>Togniniales</taxon>
        <taxon>Togniniaceae</taxon>
        <taxon>Phaeoacremonium</taxon>
    </lineage>
</organism>
<keyword evidence="2 5" id="KW-0689">Ribosomal protein</keyword>
<dbReference type="HOGENOM" id="CLU_086423_1_0_1"/>
<dbReference type="EMBL" id="KB932812">
    <property type="protein sequence ID" value="EOO03977.1"/>
    <property type="molecule type" value="Genomic_DNA"/>
</dbReference>
<dbReference type="PANTHER" id="PTHR12059:SF5">
    <property type="entry name" value="LARGE RIBOSOMAL SUBUNIT PROTEIN UL23M"/>
    <property type="match status" value="1"/>
</dbReference>
<dbReference type="Gene3D" id="3.30.70.330">
    <property type="match status" value="1"/>
</dbReference>
<evidence type="ECO:0000256" key="1">
    <source>
        <dbReference type="ARBA" id="ARBA00006700"/>
    </source>
</evidence>
<evidence type="ECO:0000313" key="5">
    <source>
        <dbReference type="EMBL" id="EOO03977.1"/>
    </source>
</evidence>
<reference evidence="6" key="1">
    <citation type="journal article" date="2013" name="Genome Announc.">
        <title>Draft genome sequence of the ascomycete Phaeoacremonium aleophilum strain UCR-PA7, a causal agent of the esca disease complex in grapevines.</title>
        <authorList>
            <person name="Blanco-Ulate B."/>
            <person name="Rolshausen P."/>
            <person name="Cantu D."/>
        </authorList>
    </citation>
    <scope>NUCLEOTIDE SEQUENCE [LARGE SCALE GENOMIC DNA]</scope>
    <source>
        <strain evidence="6">UCR-PA7</strain>
    </source>
</reference>
<dbReference type="GO" id="GO:0032543">
    <property type="term" value="P:mitochondrial translation"/>
    <property type="evidence" value="ECO:0007669"/>
    <property type="project" value="TreeGrafter"/>
</dbReference>
<evidence type="ECO:0000313" key="6">
    <source>
        <dbReference type="Proteomes" id="UP000014074"/>
    </source>
</evidence>
<dbReference type="eggNOG" id="KOG4089">
    <property type="taxonomic scope" value="Eukaryota"/>
</dbReference>
<dbReference type="GO" id="GO:0003735">
    <property type="term" value="F:structural constituent of ribosome"/>
    <property type="evidence" value="ECO:0007669"/>
    <property type="project" value="InterPro"/>
</dbReference>
<protein>
    <recommendedName>
        <fullName evidence="4">Large ribosomal subunit protein uL23m</fullName>
    </recommendedName>
</protein>
<dbReference type="InterPro" id="IPR012677">
    <property type="entry name" value="Nucleotide-bd_a/b_plait_sf"/>
</dbReference>
<comment type="similarity">
    <text evidence="1">Belongs to the universal ribosomal protein uL23 family.</text>
</comment>
<keyword evidence="3" id="KW-0687">Ribonucleoprotein</keyword>
<dbReference type="Proteomes" id="UP000014074">
    <property type="component" value="Unassembled WGS sequence"/>
</dbReference>
<evidence type="ECO:0000256" key="2">
    <source>
        <dbReference type="ARBA" id="ARBA00022980"/>
    </source>
</evidence>
<dbReference type="AlphaFoldDB" id="R8BXB0"/>
<sequence>MAAATASTATRQLPFRVGGKKIFLPNHVVAFVRPKPRQPPNFATFIVPLQFNKLDFRDYLYHVYNVEVNAVRSFINEQAPQRRHNGEGRWYRPRSQKMMMVELVKPFVWPDVPSDLSPWDKSFFDAEKTVREQEWDERTRWTEGHPRSSYELQKMGRHTQPKELYQQAQELLEGKRKWASSATLDEKWIEVEQDVDVVKESKSQEGVDASSETKSQ</sequence>
<dbReference type="OrthoDB" id="275582at2759"/>
<evidence type="ECO:0000256" key="3">
    <source>
        <dbReference type="ARBA" id="ARBA00023274"/>
    </source>
</evidence>
<name>R8BXB0_PHAM7</name>
<proteinExistence type="inferred from homology"/>
<dbReference type="Pfam" id="PF00276">
    <property type="entry name" value="Ribosomal_L23"/>
    <property type="match status" value="1"/>
</dbReference>
<dbReference type="GeneID" id="19325443"/>